<feature type="coiled-coil region" evidence="1">
    <location>
        <begin position="428"/>
        <end position="465"/>
    </location>
</feature>
<evidence type="ECO:0000256" key="3">
    <source>
        <dbReference type="SAM" id="SignalP"/>
    </source>
</evidence>
<evidence type="ECO:0000256" key="2">
    <source>
        <dbReference type="SAM" id="MobiDB-lite"/>
    </source>
</evidence>
<dbReference type="Proteomes" id="UP000523196">
    <property type="component" value="Unassembled WGS sequence"/>
</dbReference>
<reference evidence="4 5" key="1">
    <citation type="submission" date="2020-08" db="EMBL/GenBank/DDBJ databases">
        <authorList>
            <person name="Xu S."/>
            <person name="Li A."/>
        </authorList>
    </citation>
    <scope>NUCLEOTIDE SEQUENCE [LARGE SCALE GENOMIC DNA]</scope>
    <source>
        <strain evidence="4 5">119BY6-57</strain>
    </source>
</reference>
<gene>
    <name evidence="4" type="ORF">H4F98_03005</name>
</gene>
<dbReference type="RefSeq" id="WP_182685172.1">
    <property type="nucleotide sequence ID" value="NZ_JACHTF010000002.1"/>
</dbReference>
<keyword evidence="3" id="KW-0732">Signal</keyword>
<evidence type="ECO:0000313" key="5">
    <source>
        <dbReference type="Proteomes" id="UP000523196"/>
    </source>
</evidence>
<feature type="signal peptide" evidence="3">
    <location>
        <begin position="1"/>
        <end position="21"/>
    </location>
</feature>
<feature type="chain" id="PRO_5030679473" evidence="3">
    <location>
        <begin position="22"/>
        <end position="573"/>
    </location>
</feature>
<evidence type="ECO:0000313" key="4">
    <source>
        <dbReference type="EMBL" id="MBB1059537.1"/>
    </source>
</evidence>
<accession>A0A7W3Y4V2</accession>
<keyword evidence="5" id="KW-1185">Reference proteome</keyword>
<feature type="compositionally biased region" description="Low complexity" evidence="2">
    <location>
        <begin position="482"/>
        <end position="500"/>
    </location>
</feature>
<proteinExistence type="predicted"/>
<comment type="caution">
    <text evidence="4">The sequence shown here is derived from an EMBL/GenBank/DDBJ whole genome shotgun (WGS) entry which is preliminary data.</text>
</comment>
<feature type="region of interest" description="Disordered" evidence="2">
    <location>
        <begin position="482"/>
        <end position="508"/>
    </location>
</feature>
<dbReference type="EMBL" id="JACHTF010000002">
    <property type="protein sequence ID" value="MBB1059537.1"/>
    <property type="molecule type" value="Genomic_DNA"/>
</dbReference>
<dbReference type="AlphaFoldDB" id="A0A7W3Y4V2"/>
<evidence type="ECO:0000256" key="1">
    <source>
        <dbReference type="SAM" id="Coils"/>
    </source>
</evidence>
<sequence>MGKYILALLYACLAWASPVRAGEPGADPAVWGDFAEVAGRTASGGERAYTLRWQWQVPGQVLVQEYLNPGDGSVANREEIQPGNAPGRLLLTSSVLGNKQWNGTLQADGSVLFIGKGLLKLPYRVGLSDDGAWEVRRVKLDGERIASILPVDDYNHFVFLGASSDTAVAVAVATDPAGGAAQPIGGAGTASIAMDGSAWSILEALVGTYWSPNHLDDAPDVQVRVDSISRDRKGRIELLQRTYGIGSSTWTFSPGDSPDVVQAELSDGYAKRSVVFRRTAGGVLVSEWHRRPYSFWRDFGMASKDESRTRIVSSGPGDYLIETIWRPEDDRRDMPFPGETTPMIGYSAGEAGVLVARGEAVERRNWEAVMARNEADKAARSAERWATFGAIAQGLAVGTMAAMESQQAMEAQLQGSIDQGLAQGAAMYAQTQAQQAQQIRQAQEAQQAQMQMQQAQAQLAQAQAQTQTQAVVGVGRSLADSSSASGTAAGGASPSCASTGPQLRPQSTPYIVGSRAEAEARLAALAAPSCTGGGGGHFTDETCVESQGMWSCRRQFVCDVPLCYASPAQGSAQ</sequence>
<name>A0A7W3Y4V2_9GAMM</name>
<keyword evidence="1" id="KW-0175">Coiled coil</keyword>
<protein>
    <submittedName>
        <fullName evidence="4">Uncharacterized protein</fullName>
    </submittedName>
</protein>
<organism evidence="4 5">
    <name type="scientific">Marilutibacter spongiae</name>
    <dbReference type="NCBI Taxonomy" id="2025720"/>
    <lineage>
        <taxon>Bacteria</taxon>
        <taxon>Pseudomonadati</taxon>
        <taxon>Pseudomonadota</taxon>
        <taxon>Gammaproteobacteria</taxon>
        <taxon>Lysobacterales</taxon>
        <taxon>Lysobacteraceae</taxon>
        <taxon>Marilutibacter</taxon>
    </lineage>
</organism>